<organism evidence="10 11">
    <name type="scientific">Seminavis robusta</name>
    <dbReference type="NCBI Taxonomy" id="568900"/>
    <lineage>
        <taxon>Eukaryota</taxon>
        <taxon>Sar</taxon>
        <taxon>Stramenopiles</taxon>
        <taxon>Ochrophyta</taxon>
        <taxon>Bacillariophyta</taxon>
        <taxon>Bacillariophyceae</taxon>
        <taxon>Bacillariophycidae</taxon>
        <taxon>Naviculales</taxon>
        <taxon>Naviculaceae</taxon>
        <taxon>Seminavis</taxon>
    </lineage>
</organism>
<evidence type="ECO:0000313" key="11">
    <source>
        <dbReference type="Proteomes" id="UP001153069"/>
    </source>
</evidence>
<name>A0A9N8E8F4_9STRA</name>
<evidence type="ECO:0000256" key="7">
    <source>
        <dbReference type="PIRSR" id="PIRSR601577-2"/>
    </source>
</evidence>
<feature type="chain" id="PRO_5040468026" evidence="9">
    <location>
        <begin position="25"/>
        <end position="382"/>
    </location>
</feature>
<keyword evidence="6 7" id="KW-0482">Metalloprotease</keyword>
<feature type="binding site" evidence="7">
    <location>
        <position position="235"/>
    </location>
    <ligand>
        <name>Zn(2+)</name>
        <dbReference type="ChEBI" id="CHEBI:29105"/>
        <note>catalytic</note>
    </ligand>
</feature>
<evidence type="ECO:0000313" key="10">
    <source>
        <dbReference type="EMBL" id="CAB9515745.1"/>
    </source>
</evidence>
<dbReference type="GO" id="GO:0006508">
    <property type="term" value="P:proteolysis"/>
    <property type="evidence" value="ECO:0007669"/>
    <property type="project" value="UniProtKB-KW"/>
</dbReference>
<dbReference type="SUPFAM" id="SSF55486">
    <property type="entry name" value="Metalloproteases ('zincins'), catalytic domain"/>
    <property type="match status" value="2"/>
</dbReference>
<keyword evidence="9" id="KW-0732">Signal</keyword>
<keyword evidence="11" id="KW-1185">Reference proteome</keyword>
<dbReference type="GO" id="GO:0007155">
    <property type="term" value="P:cell adhesion"/>
    <property type="evidence" value="ECO:0007669"/>
    <property type="project" value="InterPro"/>
</dbReference>
<sequence>MKNLYFSRIFFAAMAAFASNRATAQRTTSTVDGGTVDLTTCEKTPSEYNIQLQYMGVGDPDPRYEEAFQLAAIRWSKIIVGDVPDVRGGTVDDWFGGQFPGRSYTEAVDDVVIGYNIPDTLDGPGGTLGAAGPVFVRRDAFRRPTSTISGIMEFDGLDLDAMSTNDVKLIILHEMGHVLGLVGTTSGRCTNACDSTNPLEQTQYACAGAANEYEAIAPGELFLENNGGMGTACGHFEERSFRSFQSSEIMTGFFEADLFQPISSVTVAALQDIGYEVDFCGADIWPADDETIKRFVVYKASQEMDMDTVLDPLSPRWTMEPETGETTEFSWEDDAGAATAGPEESATPAPEASATPSPTAGGISLLGSLSIAISAALAVVLL</sequence>
<comment type="similarity">
    <text evidence="1">Belongs to the peptidase M8 family.</text>
</comment>
<dbReference type="Gene3D" id="3.90.132.10">
    <property type="entry name" value="Leishmanolysin , domain 2"/>
    <property type="match status" value="1"/>
</dbReference>
<gene>
    <name evidence="10" type="ORF">SEMRO_735_G194900.1</name>
</gene>
<accession>A0A9N8E8F4</accession>
<evidence type="ECO:0000256" key="6">
    <source>
        <dbReference type="ARBA" id="ARBA00023049"/>
    </source>
</evidence>
<reference evidence="10" key="1">
    <citation type="submission" date="2020-06" db="EMBL/GenBank/DDBJ databases">
        <authorList>
            <consortium name="Plant Systems Biology data submission"/>
        </authorList>
    </citation>
    <scope>NUCLEOTIDE SEQUENCE</scope>
    <source>
        <strain evidence="10">D6</strain>
    </source>
</reference>
<keyword evidence="2" id="KW-0645">Protease</keyword>
<protein>
    <submittedName>
        <fullName evidence="10">PKD domain containing protein</fullName>
    </submittedName>
</protein>
<feature type="signal peptide" evidence="9">
    <location>
        <begin position="1"/>
        <end position="24"/>
    </location>
</feature>
<dbReference type="GO" id="GO:0004222">
    <property type="term" value="F:metalloendopeptidase activity"/>
    <property type="evidence" value="ECO:0007669"/>
    <property type="project" value="InterPro"/>
</dbReference>
<dbReference type="GO" id="GO:0016020">
    <property type="term" value="C:membrane"/>
    <property type="evidence" value="ECO:0007669"/>
    <property type="project" value="InterPro"/>
</dbReference>
<evidence type="ECO:0000256" key="1">
    <source>
        <dbReference type="ARBA" id="ARBA00005860"/>
    </source>
</evidence>
<dbReference type="InterPro" id="IPR001577">
    <property type="entry name" value="Peptidase_M8"/>
</dbReference>
<keyword evidence="5 7" id="KW-0862">Zinc</keyword>
<feature type="compositionally biased region" description="Low complexity" evidence="8">
    <location>
        <begin position="336"/>
        <end position="357"/>
    </location>
</feature>
<dbReference type="GO" id="GO:0046872">
    <property type="term" value="F:metal ion binding"/>
    <property type="evidence" value="ECO:0007669"/>
    <property type="project" value="UniProtKB-KW"/>
</dbReference>
<evidence type="ECO:0000256" key="9">
    <source>
        <dbReference type="SAM" id="SignalP"/>
    </source>
</evidence>
<comment type="caution">
    <text evidence="10">The sequence shown here is derived from an EMBL/GenBank/DDBJ whole genome shotgun (WGS) entry which is preliminary data.</text>
</comment>
<evidence type="ECO:0000256" key="8">
    <source>
        <dbReference type="SAM" id="MobiDB-lite"/>
    </source>
</evidence>
<evidence type="ECO:0000256" key="3">
    <source>
        <dbReference type="ARBA" id="ARBA00022723"/>
    </source>
</evidence>
<keyword evidence="4" id="KW-0378">Hydrolase</keyword>
<proteinExistence type="inferred from homology"/>
<dbReference type="Proteomes" id="UP001153069">
    <property type="component" value="Unassembled WGS sequence"/>
</dbReference>
<dbReference type="EMBL" id="CAICTM010000734">
    <property type="protein sequence ID" value="CAB9515745.1"/>
    <property type="molecule type" value="Genomic_DNA"/>
</dbReference>
<feature type="region of interest" description="Disordered" evidence="8">
    <location>
        <begin position="312"/>
        <end position="357"/>
    </location>
</feature>
<evidence type="ECO:0000256" key="2">
    <source>
        <dbReference type="ARBA" id="ARBA00022670"/>
    </source>
</evidence>
<dbReference type="AlphaFoldDB" id="A0A9N8E8F4"/>
<dbReference type="Pfam" id="PF01457">
    <property type="entry name" value="Peptidase_M8"/>
    <property type="match status" value="1"/>
</dbReference>
<keyword evidence="3 7" id="KW-0479">Metal-binding</keyword>
<evidence type="ECO:0000256" key="4">
    <source>
        <dbReference type="ARBA" id="ARBA00022801"/>
    </source>
</evidence>
<evidence type="ECO:0000256" key="5">
    <source>
        <dbReference type="ARBA" id="ARBA00022833"/>
    </source>
</evidence>
<dbReference type="OrthoDB" id="48352at2759"/>
<comment type="cofactor">
    <cofactor evidence="7">
        <name>Zn(2+)</name>
        <dbReference type="ChEBI" id="CHEBI:29105"/>
    </cofactor>
    <text evidence="7">Binds 1 zinc ion per subunit.</text>
</comment>
<feature type="compositionally biased region" description="Acidic residues" evidence="8">
    <location>
        <begin position="322"/>
        <end position="335"/>
    </location>
</feature>